<feature type="domain" description="ABC transporter" evidence="8">
    <location>
        <begin position="342"/>
        <end position="579"/>
    </location>
</feature>
<dbReference type="KEGG" id="cthd:CDO33_04400"/>
<evidence type="ECO:0000259" key="8">
    <source>
        <dbReference type="PROSITE" id="PS50893"/>
    </source>
</evidence>
<evidence type="ECO:0000313" key="11">
    <source>
        <dbReference type="Proteomes" id="UP000236151"/>
    </source>
</evidence>
<proteinExistence type="predicted"/>
<dbReference type="OrthoDB" id="9762778at2"/>
<dbReference type="InterPro" id="IPR036640">
    <property type="entry name" value="ABC1_TM_sf"/>
</dbReference>
<dbReference type="Pfam" id="PF00005">
    <property type="entry name" value="ABC_tran"/>
    <property type="match status" value="1"/>
</dbReference>
<dbReference type="Proteomes" id="UP000236151">
    <property type="component" value="Unassembled WGS sequence"/>
</dbReference>
<keyword evidence="11" id="KW-1185">Reference proteome</keyword>
<protein>
    <recommendedName>
        <fullName evidence="12">ABC transporter ATP-binding protein</fullName>
    </recommendedName>
</protein>
<dbReference type="InterPro" id="IPR003439">
    <property type="entry name" value="ABC_transporter-like_ATP-bd"/>
</dbReference>
<dbReference type="InterPro" id="IPR003593">
    <property type="entry name" value="AAA+_ATPase"/>
</dbReference>
<dbReference type="SMART" id="SM00382">
    <property type="entry name" value="AAA"/>
    <property type="match status" value="1"/>
</dbReference>
<dbReference type="PROSITE" id="PS50929">
    <property type="entry name" value="ABC_TM1F"/>
    <property type="match status" value="1"/>
</dbReference>
<dbReference type="GO" id="GO:0034040">
    <property type="term" value="F:ATPase-coupled lipid transmembrane transporter activity"/>
    <property type="evidence" value="ECO:0007669"/>
    <property type="project" value="TreeGrafter"/>
</dbReference>
<keyword evidence="2 7" id="KW-0812">Transmembrane</keyword>
<feature type="domain" description="ABC transmembrane type-1" evidence="9">
    <location>
        <begin position="20"/>
        <end position="309"/>
    </location>
</feature>
<dbReference type="InterPro" id="IPR017871">
    <property type="entry name" value="ABC_transporter-like_CS"/>
</dbReference>
<name>A0A2K2FMA4_9CLOT</name>
<feature type="transmembrane region" description="Helical" evidence="7">
    <location>
        <begin position="7"/>
        <end position="35"/>
    </location>
</feature>
<evidence type="ECO:0000256" key="2">
    <source>
        <dbReference type="ARBA" id="ARBA00022692"/>
    </source>
</evidence>
<dbReference type="EMBL" id="NIOJ01000002">
    <property type="protein sequence ID" value="PNU01338.1"/>
    <property type="molecule type" value="Genomic_DNA"/>
</dbReference>
<dbReference type="InterPro" id="IPR027417">
    <property type="entry name" value="P-loop_NTPase"/>
</dbReference>
<evidence type="ECO:0000256" key="5">
    <source>
        <dbReference type="ARBA" id="ARBA00022989"/>
    </source>
</evidence>
<dbReference type="PROSITE" id="PS00211">
    <property type="entry name" value="ABC_TRANSPORTER_1"/>
    <property type="match status" value="1"/>
</dbReference>
<keyword evidence="3" id="KW-0547">Nucleotide-binding</keyword>
<dbReference type="PANTHER" id="PTHR24221:SF654">
    <property type="entry name" value="ATP-BINDING CASSETTE SUB-FAMILY B MEMBER 6"/>
    <property type="match status" value="1"/>
</dbReference>
<evidence type="ECO:0000256" key="1">
    <source>
        <dbReference type="ARBA" id="ARBA00004651"/>
    </source>
</evidence>
<sequence length="588" mass="67231">MKKITRYINLLISNSPALVIFLAMLIVCSFVLSPLHSLLDKLLFDTVQQEYGKALNWSSILFIVFLYFAYNLGVYVIFRAKDFISDYTQIKLNASIQKKVMAKINQITYDKYEDNNFYNYLTAIEREINDGNVLSIFVNTMSLFGALLSIVYLSCIMLSLGIIPMLLSSVCCIPGFIHQATFGKKNWEFNTSKIPLQRKTLYIFSLLSSIDSYKENRMYDTFDHYKKKYSHLFNEYYEELKSFNLKNCWKGIIMATIHSLGTVSVIAYAYFQAANNRITLGDAVLFVGVTQSIYNYIQNVIYYIGNLNETVHSVDNLLSFISDMEDENTSKPVEKQCADVFIELKNVKYAYPNMENNILDGIDLTIHQNEKIAIVGENGCGKTTLAKIILGLYHPKEGTVKLNGVDLNEVKQETRYATVCFQDYFTYSFTVRENVAFGNIEKLYDDNSILNAIKMSQLEFDIFNHDMEKYINKEFDTKGIVLSGGQAQKLSLSRAFLFDKGLIILDEPSASLDVITENEIFESTLALMKDRAAIVITHRLANVINCDTIIYLENGKVCEKGTHDELMKLKGKYYNLFSIQANKYKAKA</sequence>
<evidence type="ECO:0000256" key="6">
    <source>
        <dbReference type="ARBA" id="ARBA00023136"/>
    </source>
</evidence>
<dbReference type="GO" id="GO:0005886">
    <property type="term" value="C:plasma membrane"/>
    <property type="evidence" value="ECO:0007669"/>
    <property type="project" value="UniProtKB-SubCell"/>
</dbReference>
<evidence type="ECO:0000259" key="9">
    <source>
        <dbReference type="PROSITE" id="PS50929"/>
    </source>
</evidence>
<dbReference type="AlphaFoldDB" id="A0A2K2FMA4"/>
<evidence type="ECO:0000256" key="3">
    <source>
        <dbReference type="ARBA" id="ARBA00022741"/>
    </source>
</evidence>
<feature type="transmembrane region" description="Helical" evidence="7">
    <location>
        <begin position="55"/>
        <end position="78"/>
    </location>
</feature>
<dbReference type="SUPFAM" id="SSF52540">
    <property type="entry name" value="P-loop containing nucleoside triphosphate hydrolases"/>
    <property type="match status" value="1"/>
</dbReference>
<dbReference type="GO" id="GO:0016887">
    <property type="term" value="F:ATP hydrolysis activity"/>
    <property type="evidence" value="ECO:0007669"/>
    <property type="project" value="InterPro"/>
</dbReference>
<gene>
    <name evidence="10" type="ORF">CDQ84_01335</name>
</gene>
<reference evidence="10 11" key="1">
    <citation type="submission" date="2017-06" db="EMBL/GenBank/DDBJ databases">
        <title>Investigating the central metabolism of Clostridium thermosuccinogenes.</title>
        <authorList>
            <person name="Koendjbiharie J.G."/>
            <person name="van Kranenburg R."/>
        </authorList>
    </citation>
    <scope>NUCLEOTIDE SEQUENCE [LARGE SCALE GENOMIC DNA]</scope>
    <source>
        <strain evidence="10 11">DSM 5806</strain>
    </source>
</reference>
<comment type="caution">
    <text evidence="10">The sequence shown here is derived from an EMBL/GenBank/DDBJ whole genome shotgun (WGS) entry which is preliminary data.</text>
</comment>
<dbReference type="InterPro" id="IPR011527">
    <property type="entry name" value="ABC1_TM_dom"/>
</dbReference>
<dbReference type="Gene3D" id="3.40.50.300">
    <property type="entry name" value="P-loop containing nucleotide triphosphate hydrolases"/>
    <property type="match status" value="1"/>
</dbReference>
<evidence type="ECO:0000313" key="10">
    <source>
        <dbReference type="EMBL" id="PNU01338.1"/>
    </source>
</evidence>
<dbReference type="Gene3D" id="1.20.1560.10">
    <property type="entry name" value="ABC transporter type 1, transmembrane domain"/>
    <property type="match status" value="1"/>
</dbReference>
<comment type="subcellular location">
    <subcellularLocation>
        <location evidence="1">Cell membrane</location>
        <topology evidence="1">Multi-pass membrane protein</topology>
    </subcellularLocation>
</comment>
<feature type="transmembrane region" description="Helical" evidence="7">
    <location>
        <begin position="251"/>
        <end position="271"/>
    </location>
</feature>
<keyword evidence="6 7" id="KW-0472">Membrane</keyword>
<evidence type="ECO:0000256" key="7">
    <source>
        <dbReference type="SAM" id="Phobius"/>
    </source>
</evidence>
<dbReference type="CDD" id="cd03228">
    <property type="entry name" value="ABCC_MRP_Like"/>
    <property type="match status" value="1"/>
</dbReference>
<keyword evidence="5 7" id="KW-1133">Transmembrane helix</keyword>
<feature type="transmembrane region" description="Helical" evidence="7">
    <location>
        <begin position="158"/>
        <end position="177"/>
    </location>
</feature>
<evidence type="ECO:0008006" key="12">
    <source>
        <dbReference type="Google" id="ProtNLM"/>
    </source>
</evidence>
<dbReference type="PROSITE" id="PS50893">
    <property type="entry name" value="ABC_TRANSPORTER_2"/>
    <property type="match status" value="1"/>
</dbReference>
<dbReference type="SUPFAM" id="SSF90123">
    <property type="entry name" value="ABC transporter transmembrane region"/>
    <property type="match status" value="1"/>
</dbReference>
<dbReference type="GO" id="GO:0005524">
    <property type="term" value="F:ATP binding"/>
    <property type="evidence" value="ECO:0007669"/>
    <property type="project" value="UniProtKB-KW"/>
</dbReference>
<organism evidence="10 11">
    <name type="scientific">Clostridium thermosuccinogenes</name>
    <dbReference type="NCBI Taxonomy" id="84032"/>
    <lineage>
        <taxon>Bacteria</taxon>
        <taxon>Bacillati</taxon>
        <taxon>Bacillota</taxon>
        <taxon>Clostridia</taxon>
        <taxon>Eubacteriales</taxon>
        <taxon>Clostridiaceae</taxon>
        <taxon>Clostridium</taxon>
    </lineage>
</organism>
<evidence type="ECO:0000256" key="4">
    <source>
        <dbReference type="ARBA" id="ARBA00022840"/>
    </source>
</evidence>
<accession>A0A2K2FMA4</accession>
<keyword evidence="4" id="KW-0067">ATP-binding</keyword>
<dbReference type="RefSeq" id="WP_103079918.1">
    <property type="nucleotide sequence ID" value="NZ_CP021850.1"/>
</dbReference>
<dbReference type="PANTHER" id="PTHR24221">
    <property type="entry name" value="ATP-BINDING CASSETTE SUB-FAMILY B"/>
    <property type="match status" value="1"/>
</dbReference>
<dbReference type="InterPro" id="IPR039421">
    <property type="entry name" value="Type_1_exporter"/>
</dbReference>
<dbReference type="GO" id="GO:0140359">
    <property type="term" value="F:ABC-type transporter activity"/>
    <property type="evidence" value="ECO:0007669"/>
    <property type="project" value="InterPro"/>
</dbReference>
<feature type="transmembrane region" description="Helical" evidence="7">
    <location>
        <begin position="133"/>
        <end position="152"/>
    </location>
</feature>